<name>A0A444LG01_9HYPH</name>
<protein>
    <submittedName>
        <fullName evidence="3">Uncharacterized protein</fullName>
    </submittedName>
</protein>
<dbReference type="EMBL" id="SBIP01000003">
    <property type="protein sequence ID" value="RWX77112.1"/>
    <property type="molecule type" value="Genomic_DNA"/>
</dbReference>
<dbReference type="Proteomes" id="UP000287687">
    <property type="component" value="Unassembled WGS sequence"/>
</dbReference>
<keyword evidence="2" id="KW-0732">Signal</keyword>
<evidence type="ECO:0000313" key="4">
    <source>
        <dbReference type="Proteomes" id="UP000287687"/>
    </source>
</evidence>
<dbReference type="AlphaFoldDB" id="A0A444LG01"/>
<gene>
    <name evidence="3" type="ORF">EPK99_15790</name>
</gene>
<feature type="chain" id="PRO_5019580777" evidence="2">
    <location>
        <begin position="24"/>
        <end position="122"/>
    </location>
</feature>
<comment type="caution">
    <text evidence="3">The sequence shown here is derived from an EMBL/GenBank/DDBJ whole genome shotgun (WGS) entry which is preliminary data.</text>
</comment>
<keyword evidence="4" id="KW-1185">Reference proteome</keyword>
<feature type="compositionally biased region" description="Polar residues" evidence="1">
    <location>
        <begin position="32"/>
        <end position="47"/>
    </location>
</feature>
<feature type="signal peptide" evidence="2">
    <location>
        <begin position="1"/>
        <end position="23"/>
    </location>
</feature>
<sequence>MKRLAPIAMFLAWLLYGAMPAMGMPSIATPGMQHTDTQPADHSTHSQPAVMGADKALHSTLEKHCPHGGKICSAPFCAGCLTTIPSFGARHDEPFSHDAPAPADAEALVSSGSAPPTPPPRA</sequence>
<evidence type="ECO:0000313" key="3">
    <source>
        <dbReference type="EMBL" id="RWX77112.1"/>
    </source>
</evidence>
<dbReference type="RefSeq" id="WP_128444026.1">
    <property type="nucleotide sequence ID" value="NZ_SBIP01000003.1"/>
</dbReference>
<dbReference type="OrthoDB" id="8304754at2"/>
<accession>A0A444LG01</accession>
<evidence type="ECO:0000256" key="2">
    <source>
        <dbReference type="SAM" id="SignalP"/>
    </source>
</evidence>
<evidence type="ECO:0000256" key="1">
    <source>
        <dbReference type="SAM" id="MobiDB-lite"/>
    </source>
</evidence>
<proteinExistence type="predicted"/>
<organism evidence="3 4">
    <name type="scientific">Neorhizobium lilium</name>
    <dbReference type="NCBI Taxonomy" id="2503024"/>
    <lineage>
        <taxon>Bacteria</taxon>
        <taxon>Pseudomonadati</taxon>
        <taxon>Pseudomonadota</taxon>
        <taxon>Alphaproteobacteria</taxon>
        <taxon>Hyphomicrobiales</taxon>
        <taxon>Rhizobiaceae</taxon>
        <taxon>Rhizobium/Agrobacterium group</taxon>
        <taxon>Neorhizobium</taxon>
    </lineage>
</organism>
<feature type="region of interest" description="Disordered" evidence="1">
    <location>
        <begin position="29"/>
        <end position="51"/>
    </location>
</feature>
<reference evidence="3 4" key="1">
    <citation type="submission" date="2019-01" db="EMBL/GenBank/DDBJ databases">
        <title>The draft genome of Rhizobium sp. 24NR.</title>
        <authorList>
            <person name="Liu L."/>
            <person name="Liang L."/>
            <person name="Shi S."/>
            <person name="Xu L."/>
            <person name="Wang X."/>
            <person name="Li L."/>
            <person name="Zhang X."/>
        </authorList>
    </citation>
    <scope>NUCLEOTIDE SEQUENCE [LARGE SCALE GENOMIC DNA]</scope>
    <source>
        <strain evidence="3 4">24NR</strain>
    </source>
</reference>
<feature type="region of interest" description="Disordered" evidence="1">
    <location>
        <begin position="91"/>
        <end position="122"/>
    </location>
</feature>